<dbReference type="AlphaFoldDB" id="A0A9P4PNS3"/>
<accession>A0A9P4PNS3</accession>
<dbReference type="EMBL" id="MU001498">
    <property type="protein sequence ID" value="KAF2446523.1"/>
    <property type="molecule type" value="Genomic_DNA"/>
</dbReference>
<evidence type="ECO:0000313" key="1">
    <source>
        <dbReference type="EMBL" id="KAF2446523.1"/>
    </source>
</evidence>
<keyword evidence="2" id="KW-1185">Reference proteome</keyword>
<dbReference type="Proteomes" id="UP000799764">
    <property type="component" value="Unassembled WGS sequence"/>
</dbReference>
<comment type="caution">
    <text evidence="1">The sequence shown here is derived from an EMBL/GenBank/DDBJ whole genome shotgun (WGS) entry which is preliminary data.</text>
</comment>
<reference evidence="1" key="1">
    <citation type="journal article" date="2020" name="Stud. Mycol.">
        <title>101 Dothideomycetes genomes: a test case for predicting lifestyles and emergence of pathogens.</title>
        <authorList>
            <person name="Haridas S."/>
            <person name="Albert R."/>
            <person name="Binder M."/>
            <person name="Bloem J."/>
            <person name="Labutti K."/>
            <person name="Salamov A."/>
            <person name="Andreopoulos B."/>
            <person name="Baker S."/>
            <person name="Barry K."/>
            <person name="Bills G."/>
            <person name="Bluhm B."/>
            <person name="Cannon C."/>
            <person name="Castanera R."/>
            <person name="Culley D."/>
            <person name="Daum C."/>
            <person name="Ezra D."/>
            <person name="Gonzalez J."/>
            <person name="Henrissat B."/>
            <person name="Kuo A."/>
            <person name="Liang C."/>
            <person name="Lipzen A."/>
            <person name="Lutzoni F."/>
            <person name="Magnuson J."/>
            <person name="Mondo S."/>
            <person name="Nolan M."/>
            <person name="Ohm R."/>
            <person name="Pangilinan J."/>
            <person name="Park H.-J."/>
            <person name="Ramirez L."/>
            <person name="Alfaro M."/>
            <person name="Sun H."/>
            <person name="Tritt A."/>
            <person name="Yoshinaga Y."/>
            <person name="Zwiers L.-H."/>
            <person name="Turgeon B."/>
            <person name="Goodwin S."/>
            <person name="Spatafora J."/>
            <person name="Crous P."/>
            <person name="Grigoriev I."/>
        </authorList>
    </citation>
    <scope>NUCLEOTIDE SEQUENCE</scope>
    <source>
        <strain evidence="1">CBS 690.94</strain>
    </source>
</reference>
<name>A0A9P4PNS3_9PLEO</name>
<evidence type="ECO:0000313" key="2">
    <source>
        <dbReference type="Proteomes" id="UP000799764"/>
    </source>
</evidence>
<proteinExistence type="predicted"/>
<organism evidence="1 2">
    <name type="scientific">Karstenula rhodostoma CBS 690.94</name>
    <dbReference type="NCBI Taxonomy" id="1392251"/>
    <lineage>
        <taxon>Eukaryota</taxon>
        <taxon>Fungi</taxon>
        <taxon>Dikarya</taxon>
        <taxon>Ascomycota</taxon>
        <taxon>Pezizomycotina</taxon>
        <taxon>Dothideomycetes</taxon>
        <taxon>Pleosporomycetidae</taxon>
        <taxon>Pleosporales</taxon>
        <taxon>Massarineae</taxon>
        <taxon>Didymosphaeriaceae</taxon>
        <taxon>Karstenula</taxon>
    </lineage>
</organism>
<gene>
    <name evidence="1" type="ORF">P171DRAFT_483862</name>
</gene>
<sequence length="172" mass="18970">MAPQFCIPETKVLESSGRQDHHTKTEALRTYRGRQYASNVHVPNAGWLVRVCSKDSCVLSQASSGDLQARISSRVCCGALRSEVSLEMPRRGRRWLAALGNAGVGNGTFCLWSPRQLEPLDNTPHSSSSCLMWQPALSRRPLVVWTMLMTAPWFRVAGCWNGQAGTAKQDPA</sequence>
<protein>
    <submittedName>
        <fullName evidence="1">Uncharacterized protein</fullName>
    </submittedName>
</protein>